<comment type="caution">
    <text evidence="3">The sequence shown here is derived from an EMBL/GenBank/DDBJ whole genome shotgun (WGS) entry which is preliminary data.</text>
</comment>
<organism evidence="3 4">
    <name type="scientific">Paramecium sonneborni</name>
    <dbReference type="NCBI Taxonomy" id="65129"/>
    <lineage>
        <taxon>Eukaryota</taxon>
        <taxon>Sar</taxon>
        <taxon>Alveolata</taxon>
        <taxon>Ciliophora</taxon>
        <taxon>Intramacronucleata</taxon>
        <taxon>Oligohymenophorea</taxon>
        <taxon>Peniculida</taxon>
        <taxon>Parameciidae</taxon>
        <taxon>Paramecium</taxon>
    </lineage>
</organism>
<evidence type="ECO:0008006" key="5">
    <source>
        <dbReference type="Google" id="ProtNLM"/>
    </source>
</evidence>
<dbReference type="AlphaFoldDB" id="A0A8S1PUM3"/>
<dbReference type="SMART" id="SM00028">
    <property type="entry name" value="TPR"/>
    <property type="match status" value="2"/>
</dbReference>
<sequence>MNTQTFDKVQNSIGNNDKTKTNTKTAEEIEIEKIIQSNPYLSKVVSNQEGKKEIEIYEKSNEEKFLNLEQFKLEGNLLFKNKEYNKAAYFYQQAIIYFDYLFPDGDQEIEKYKLLEEQCNNNMAQCRFLQGNLDEAWNYSDQVLRINPKNEKAIFRQAKILLQKDDLEQCQALVKKLDQNLQETKELKQILQNRMKLYKKRTEQIYKKMLSD</sequence>
<keyword evidence="1" id="KW-0175">Coiled coil</keyword>
<dbReference type="Proteomes" id="UP000692954">
    <property type="component" value="Unassembled WGS sequence"/>
</dbReference>
<gene>
    <name evidence="3" type="ORF">PSON_ATCC_30995.1.T0880033</name>
</gene>
<dbReference type="OrthoDB" id="2423701at2759"/>
<evidence type="ECO:0000313" key="3">
    <source>
        <dbReference type="EMBL" id="CAD8106945.1"/>
    </source>
</evidence>
<name>A0A8S1PUM3_9CILI</name>
<feature type="compositionally biased region" description="Polar residues" evidence="2">
    <location>
        <begin position="1"/>
        <end position="16"/>
    </location>
</feature>
<dbReference type="InterPro" id="IPR050754">
    <property type="entry name" value="FKBP4/5/8-like"/>
</dbReference>
<dbReference type="EMBL" id="CAJJDN010000088">
    <property type="protein sequence ID" value="CAD8106945.1"/>
    <property type="molecule type" value="Genomic_DNA"/>
</dbReference>
<proteinExistence type="predicted"/>
<accession>A0A8S1PUM3</accession>
<protein>
    <recommendedName>
        <fullName evidence="5">Tetratricopeptide repeat protein</fullName>
    </recommendedName>
</protein>
<dbReference type="PANTHER" id="PTHR46512">
    <property type="entry name" value="PEPTIDYLPROLYL ISOMERASE"/>
    <property type="match status" value="1"/>
</dbReference>
<dbReference type="Pfam" id="PF14559">
    <property type="entry name" value="TPR_19"/>
    <property type="match status" value="1"/>
</dbReference>
<evidence type="ECO:0000256" key="2">
    <source>
        <dbReference type="SAM" id="MobiDB-lite"/>
    </source>
</evidence>
<reference evidence="3" key="1">
    <citation type="submission" date="2021-01" db="EMBL/GenBank/DDBJ databases">
        <authorList>
            <consortium name="Genoscope - CEA"/>
            <person name="William W."/>
        </authorList>
    </citation>
    <scope>NUCLEOTIDE SEQUENCE</scope>
</reference>
<dbReference type="InterPro" id="IPR019734">
    <property type="entry name" value="TPR_rpt"/>
</dbReference>
<feature type="region of interest" description="Disordered" evidence="2">
    <location>
        <begin position="1"/>
        <end position="21"/>
    </location>
</feature>
<evidence type="ECO:0000256" key="1">
    <source>
        <dbReference type="SAM" id="Coils"/>
    </source>
</evidence>
<evidence type="ECO:0000313" key="4">
    <source>
        <dbReference type="Proteomes" id="UP000692954"/>
    </source>
</evidence>
<keyword evidence="4" id="KW-1185">Reference proteome</keyword>
<feature type="coiled-coil region" evidence="1">
    <location>
        <begin position="167"/>
        <end position="201"/>
    </location>
</feature>